<proteinExistence type="inferred from homology"/>
<keyword evidence="4" id="KW-0520">NAD</keyword>
<accession>A0ABY9WHH0</accession>
<dbReference type="PROSITE" id="PS00059">
    <property type="entry name" value="ADH_ZINC"/>
    <property type="match status" value="1"/>
</dbReference>
<evidence type="ECO:0000313" key="7">
    <source>
        <dbReference type="EMBL" id="WNF34210.1"/>
    </source>
</evidence>
<dbReference type="InterPro" id="IPR013154">
    <property type="entry name" value="ADH-like_N"/>
</dbReference>
<evidence type="ECO:0000256" key="3">
    <source>
        <dbReference type="ARBA" id="ARBA00023002"/>
    </source>
</evidence>
<dbReference type="SUPFAM" id="SSF50129">
    <property type="entry name" value="GroES-like"/>
    <property type="match status" value="1"/>
</dbReference>
<gene>
    <name evidence="7" type="ORF">RI196_05990</name>
</gene>
<dbReference type="Pfam" id="PF00107">
    <property type="entry name" value="ADH_zinc_N"/>
    <property type="match status" value="1"/>
</dbReference>
<dbReference type="InterPro" id="IPR002328">
    <property type="entry name" value="ADH_Zn_CS"/>
</dbReference>
<organism evidence="7 8">
    <name type="scientific">Aeribacillus composti</name>
    <dbReference type="NCBI Taxonomy" id="1868734"/>
    <lineage>
        <taxon>Bacteria</taxon>
        <taxon>Bacillati</taxon>
        <taxon>Bacillota</taxon>
        <taxon>Bacilli</taxon>
        <taxon>Bacillales</taxon>
        <taxon>Bacillaceae</taxon>
        <taxon>Aeribacillus</taxon>
    </lineage>
</organism>
<evidence type="ECO:0000256" key="2">
    <source>
        <dbReference type="ARBA" id="ARBA00022833"/>
    </source>
</evidence>
<dbReference type="Gene3D" id="3.40.50.720">
    <property type="entry name" value="NAD(P)-binding Rossmann-like Domain"/>
    <property type="match status" value="1"/>
</dbReference>
<dbReference type="GeneID" id="301125506"/>
<protein>
    <submittedName>
        <fullName evidence="7">NAD(P)-dependent alcohol dehydrogenase</fullName>
    </submittedName>
</protein>
<reference evidence="7 8" key="1">
    <citation type="submission" date="2023-09" db="EMBL/GenBank/DDBJ databases">
        <title>Different Types of Thermotolerant Ring-Cleaving Dioxygenases derived from Aeribacillus composti HB-1 applied for multiple aromatic hydrocarbons removal.</title>
        <authorList>
            <person name="Cao L."/>
            <person name="Li M."/>
            <person name="Ma T."/>
        </authorList>
    </citation>
    <scope>NUCLEOTIDE SEQUENCE [LARGE SCALE GENOMIC DNA]</scope>
    <source>
        <strain evidence="7 8">HB-1</strain>
    </source>
</reference>
<dbReference type="CDD" id="cd08278">
    <property type="entry name" value="benzyl_alcohol_DH"/>
    <property type="match status" value="1"/>
</dbReference>
<dbReference type="InterPro" id="IPR036291">
    <property type="entry name" value="NAD(P)-bd_dom_sf"/>
</dbReference>
<evidence type="ECO:0000256" key="5">
    <source>
        <dbReference type="RuleBase" id="RU361277"/>
    </source>
</evidence>
<dbReference type="PANTHER" id="PTHR43880:SF12">
    <property type="entry name" value="ALCOHOL DEHYDROGENASE CLASS-3"/>
    <property type="match status" value="1"/>
</dbReference>
<name>A0ABY9WHH0_9BACI</name>
<dbReference type="SMART" id="SM00829">
    <property type="entry name" value="PKS_ER"/>
    <property type="match status" value="1"/>
</dbReference>
<dbReference type="PANTHER" id="PTHR43880">
    <property type="entry name" value="ALCOHOL DEHYDROGENASE"/>
    <property type="match status" value="1"/>
</dbReference>
<dbReference type="Gene3D" id="3.90.180.10">
    <property type="entry name" value="Medium-chain alcohol dehydrogenases, catalytic domain"/>
    <property type="match status" value="1"/>
</dbReference>
<evidence type="ECO:0000256" key="4">
    <source>
        <dbReference type="ARBA" id="ARBA00023027"/>
    </source>
</evidence>
<dbReference type="InterPro" id="IPR020843">
    <property type="entry name" value="ER"/>
</dbReference>
<keyword evidence="3" id="KW-0560">Oxidoreductase</keyword>
<dbReference type="Proteomes" id="UP001303701">
    <property type="component" value="Chromosome"/>
</dbReference>
<dbReference type="InterPro" id="IPR011032">
    <property type="entry name" value="GroES-like_sf"/>
</dbReference>
<dbReference type="Pfam" id="PF08240">
    <property type="entry name" value="ADH_N"/>
    <property type="match status" value="1"/>
</dbReference>
<evidence type="ECO:0000256" key="1">
    <source>
        <dbReference type="ARBA" id="ARBA00022723"/>
    </source>
</evidence>
<sequence length="366" mass="38877">MLTKAAVTYGKGEPFKIDTITIDEPKDGEVLVRIKAVGICHTDLIVRDQYYPVPLPAVLGHEGAGVVEKVGNGVTSVQPGDHVVLSFSSCGECAQCLSGNPYACQKFFELNFSGKMKDGTCRLHKDHQDIANFFGQSSFSQYAVASERNVVKVPKDVPLEILGPLGCGIQTGSGAVLNKLKPEEGSSIVIFGCGSVGLSALMAAKVANCTTIIAVDLQDNRLQLAKELGATHTINPKNVSNVVEEIKAITGGEGVNYSVETTSIPAVLRQAVDCLATLGKAAVIGAPPVGTEVSLDVNTILFERSLTGVLLGSGVPQLFIPKLIDLYKKGKFPFDKLIKFYTLEEINQASEDSEKGITIKPVLKVS</sequence>
<dbReference type="InterPro" id="IPR013149">
    <property type="entry name" value="ADH-like_C"/>
</dbReference>
<keyword evidence="1 5" id="KW-0479">Metal-binding</keyword>
<dbReference type="SUPFAM" id="SSF51735">
    <property type="entry name" value="NAD(P)-binding Rossmann-fold domains"/>
    <property type="match status" value="1"/>
</dbReference>
<keyword evidence="2 5" id="KW-0862">Zinc</keyword>
<evidence type="ECO:0000313" key="8">
    <source>
        <dbReference type="Proteomes" id="UP001303701"/>
    </source>
</evidence>
<keyword evidence="8" id="KW-1185">Reference proteome</keyword>
<dbReference type="EMBL" id="CP134501">
    <property type="protein sequence ID" value="WNF34210.1"/>
    <property type="molecule type" value="Genomic_DNA"/>
</dbReference>
<comment type="similarity">
    <text evidence="5">Belongs to the zinc-containing alcohol dehydrogenase family.</text>
</comment>
<feature type="domain" description="Enoyl reductase (ER)" evidence="6">
    <location>
        <begin position="12"/>
        <end position="363"/>
    </location>
</feature>
<comment type="cofactor">
    <cofactor evidence="5">
        <name>Zn(2+)</name>
        <dbReference type="ChEBI" id="CHEBI:29105"/>
    </cofactor>
</comment>
<dbReference type="RefSeq" id="WP_311067074.1">
    <property type="nucleotide sequence ID" value="NZ_CP134501.1"/>
</dbReference>
<evidence type="ECO:0000259" key="6">
    <source>
        <dbReference type="SMART" id="SM00829"/>
    </source>
</evidence>